<evidence type="ECO:0000256" key="3">
    <source>
        <dbReference type="ARBA" id="ARBA00022679"/>
    </source>
</evidence>
<sequence>MKITGAEKGGIDLRSQQDILNEMAKCLDLWKKKYGVKRIGLFGSYSRGEQRESSDIDVLVEFMDHAVTFDHYMELKLSLEDLFQKSVDLVIVDDIKPGLKPTILRSVKYAEGS</sequence>
<dbReference type="PANTHER" id="PTHR33571:SF14">
    <property type="entry name" value="PROTEIN ADENYLYLTRANSFERASE MJ0435-RELATED"/>
    <property type="match status" value="1"/>
</dbReference>
<keyword evidence="7" id="KW-0067">ATP-binding</keyword>
<comment type="cofactor">
    <cofactor evidence="1">
        <name>Mg(2+)</name>
        <dbReference type="ChEBI" id="CHEBI:18420"/>
    </cofactor>
</comment>
<name>A0A679FZ34_9BACL</name>
<dbReference type="InterPro" id="IPR002934">
    <property type="entry name" value="Polymerase_NTP_transf_dom"/>
</dbReference>
<evidence type="ECO:0000256" key="8">
    <source>
        <dbReference type="ARBA" id="ARBA00022842"/>
    </source>
</evidence>
<accession>A0A679FZ34</accession>
<dbReference type="GO" id="GO:0005524">
    <property type="term" value="F:ATP binding"/>
    <property type="evidence" value="ECO:0007669"/>
    <property type="project" value="UniProtKB-KW"/>
</dbReference>
<keyword evidence="5" id="KW-0479">Metal-binding</keyword>
<evidence type="ECO:0000256" key="7">
    <source>
        <dbReference type="ARBA" id="ARBA00022840"/>
    </source>
</evidence>
<dbReference type="EMBL" id="AP022557">
    <property type="protein sequence ID" value="BBW96991.1"/>
    <property type="molecule type" value="Genomic_DNA"/>
</dbReference>
<dbReference type="InterPro" id="IPR052038">
    <property type="entry name" value="Type-VII_TA_antitoxin"/>
</dbReference>
<keyword evidence="12" id="KW-1185">Reference proteome</keyword>
<reference evidence="12" key="1">
    <citation type="journal article" date="2020" name="Microbiol. Resour. Announc.">
        <title>Complete Genome Sequence of Geobacillus sp. Strain E55-1, Isolated from Mine Geyser in Japan.</title>
        <authorList>
            <person name="Miyazaki K."/>
            <person name="Hase E."/>
            <person name="Tokito N."/>
        </authorList>
    </citation>
    <scope>NUCLEOTIDE SEQUENCE [LARGE SCALE GENOMIC DNA]</scope>
    <source>
        <strain evidence="12">E55-1</strain>
    </source>
</reference>
<organism evidence="11 12">
    <name type="scientific">Geobacillus subterraneus</name>
    <dbReference type="NCBI Taxonomy" id="129338"/>
    <lineage>
        <taxon>Bacteria</taxon>
        <taxon>Bacillati</taxon>
        <taxon>Bacillota</taxon>
        <taxon>Bacilli</taxon>
        <taxon>Bacillales</taxon>
        <taxon>Anoxybacillaceae</taxon>
        <taxon>Geobacillus</taxon>
    </lineage>
</organism>
<dbReference type="InterPro" id="IPR043519">
    <property type="entry name" value="NT_sf"/>
</dbReference>
<keyword evidence="2" id="KW-1277">Toxin-antitoxin system</keyword>
<comment type="similarity">
    <text evidence="9">Belongs to the MntA antitoxin family.</text>
</comment>
<proteinExistence type="inferred from homology"/>
<dbReference type="GO" id="GO:0016779">
    <property type="term" value="F:nucleotidyltransferase activity"/>
    <property type="evidence" value="ECO:0007669"/>
    <property type="project" value="UniProtKB-KW"/>
</dbReference>
<evidence type="ECO:0000256" key="6">
    <source>
        <dbReference type="ARBA" id="ARBA00022741"/>
    </source>
</evidence>
<keyword evidence="4" id="KW-0548">Nucleotidyltransferase</keyword>
<dbReference type="AlphaFoldDB" id="A0A679FZ34"/>
<dbReference type="SUPFAM" id="SSF81301">
    <property type="entry name" value="Nucleotidyltransferase"/>
    <property type="match status" value="1"/>
</dbReference>
<gene>
    <name evidence="11" type="ORF">GsuE55_18240</name>
</gene>
<evidence type="ECO:0000259" key="10">
    <source>
        <dbReference type="Pfam" id="PF01909"/>
    </source>
</evidence>
<dbReference type="Pfam" id="PF01909">
    <property type="entry name" value="NTP_transf_2"/>
    <property type="match status" value="1"/>
</dbReference>
<evidence type="ECO:0000256" key="4">
    <source>
        <dbReference type="ARBA" id="ARBA00022695"/>
    </source>
</evidence>
<dbReference type="Gene3D" id="3.30.460.10">
    <property type="entry name" value="Beta Polymerase, domain 2"/>
    <property type="match status" value="1"/>
</dbReference>
<keyword evidence="3" id="KW-0808">Transferase</keyword>
<evidence type="ECO:0000313" key="12">
    <source>
        <dbReference type="Proteomes" id="UP000501421"/>
    </source>
</evidence>
<evidence type="ECO:0000256" key="1">
    <source>
        <dbReference type="ARBA" id="ARBA00001946"/>
    </source>
</evidence>
<protein>
    <submittedName>
        <fullName evidence="11">Nucleotidyltransferase</fullName>
    </submittedName>
</protein>
<dbReference type="RefSeq" id="WP_051962651.1">
    <property type="nucleotide sequence ID" value="NZ_AP022557.1"/>
</dbReference>
<evidence type="ECO:0000313" key="11">
    <source>
        <dbReference type="EMBL" id="BBW96991.1"/>
    </source>
</evidence>
<evidence type="ECO:0000256" key="9">
    <source>
        <dbReference type="ARBA" id="ARBA00038276"/>
    </source>
</evidence>
<dbReference type="CDD" id="cd05403">
    <property type="entry name" value="NT_KNTase_like"/>
    <property type="match status" value="1"/>
</dbReference>
<evidence type="ECO:0000256" key="5">
    <source>
        <dbReference type="ARBA" id="ARBA00022723"/>
    </source>
</evidence>
<keyword evidence="6" id="KW-0547">Nucleotide-binding</keyword>
<dbReference type="Proteomes" id="UP000501421">
    <property type="component" value="Chromosome"/>
</dbReference>
<evidence type="ECO:0000256" key="2">
    <source>
        <dbReference type="ARBA" id="ARBA00022649"/>
    </source>
</evidence>
<feature type="domain" description="Polymerase nucleotidyl transferase" evidence="10">
    <location>
        <begin position="25"/>
        <end position="108"/>
    </location>
</feature>
<keyword evidence="8" id="KW-0460">Magnesium</keyword>
<dbReference type="PANTHER" id="PTHR33571">
    <property type="entry name" value="SSL8005 PROTEIN"/>
    <property type="match status" value="1"/>
</dbReference>
<dbReference type="GO" id="GO:0046872">
    <property type="term" value="F:metal ion binding"/>
    <property type="evidence" value="ECO:0007669"/>
    <property type="project" value="UniProtKB-KW"/>
</dbReference>